<dbReference type="SMART" id="SM00518">
    <property type="entry name" value="AP2Ec"/>
    <property type="match status" value="1"/>
</dbReference>
<reference evidence="2" key="1">
    <citation type="journal article" date="2021" name="PeerJ">
        <title>Extensive microbial diversity within the chicken gut microbiome revealed by metagenomics and culture.</title>
        <authorList>
            <person name="Gilroy R."/>
            <person name="Ravi A."/>
            <person name="Getino M."/>
            <person name="Pursley I."/>
            <person name="Horton D.L."/>
            <person name="Alikhan N.F."/>
            <person name="Baker D."/>
            <person name="Gharbi K."/>
            <person name="Hall N."/>
            <person name="Watson M."/>
            <person name="Adriaenssens E.M."/>
            <person name="Foster-Nyarko E."/>
            <person name="Jarju S."/>
            <person name="Secka A."/>
            <person name="Antonio M."/>
            <person name="Oren A."/>
            <person name="Chaudhuri R.R."/>
            <person name="La Ragione R."/>
            <person name="Hildebrand F."/>
            <person name="Pallen M.J."/>
        </authorList>
    </citation>
    <scope>NUCLEOTIDE SEQUENCE</scope>
    <source>
        <strain evidence="2">CHK192-19661</strain>
    </source>
</reference>
<dbReference type="GO" id="GO:0003677">
    <property type="term" value="F:DNA binding"/>
    <property type="evidence" value="ECO:0007669"/>
    <property type="project" value="InterPro"/>
</dbReference>
<gene>
    <name evidence="2" type="ORF">H9726_01175</name>
</gene>
<protein>
    <submittedName>
        <fullName evidence="2">TIM barrel protein</fullName>
    </submittedName>
</protein>
<accession>A0A9D2D606</accession>
<proteinExistence type="predicted"/>
<dbReference type="GO" id="GO:0008270">
    <property type="term" value="F:zinc ion binding"/>
    <property type="evidence" value="ECO:0007669"/>
    <property type="project" value="InterPro"/>
</dbReference>
<evidence type="ECO:0000313" key="3">
    <source>
        <dbReference type="Proteomes" id="UP000824025"/>
    </source>
</evidence>
<dbReference type="PANTHER" id="PTHR21445:SF0">
    <property type="entry name" value="APURINIC-APYRIMIDINIC ENDONUCLEASE"/>
    <property type="match status" value="1"/>
</dbReference>
<dbReference type="AlphaFoldDB" id="A0A9D2D606"/>
<dbReference type="Gene3D" id="3.20.20.150">
    <property type="entry name" value="Divalent-metal-dependent TIM barrel enzymes"/>
    <property type="match status" value="1"/>
</dbReference>
<sequence length="284" mass="32081">MIKFGPSGNSESFYAAGYAHTEQAAKYVRDMGLDCFEYSFGRGVRMSEKTAQSIRDAFQAEGVEISVHAPYYINFANPEEENAQNSYRYVLESGAALRAMGGKRCVFHSATQGKMEREEAVSLTEERLKILRDKIYEAGLDDLYFCPETMGKIAQIGTLEEIVRFCKIDRIYLPAVDFGHLNAREQGSLKSVSDYRERLDYMISELGFDRVKHFHVHFSKIQYGPKGEVRHLTFADTMYGPEFEPLAVALKETGLEPYIVSESAGTQAEDALAMKRAYEAVCTR</sequence>
<name>A0A9D2D606_9FIRM</name>
<feature type="domain" description="Xylose isomerase-like TIM barrel" evidence="1">
    <location>
        <begin position="26"/>
        <end position="272"/>
    </location>
</feature>
<dbReference type="Proteomes" id="UP000824025">
    <property type="component" value="Unassembled WGS sequence"/>
</dbReference>
<dbReference type="InterPro" id="IPR036237">
    <property type="entry name" value="Xyl_isomerase-like_sf"/>
</dbReference>
<dbReference type="GO" id="GO:0006284">
    <property type="term" value="P:base-excision repair"/>
    <property type="evidence" value="ECO:0007669"/>
    <property type="project" value="TreeGrafter"/>
</dbReference>
<dbReference type="EMBL" id="DXCF01000004">
    <property type="protein sequence ID" value="HIZ09075.1"/>
    <property type="molecule type" value="Genomic_DNA"/>
</dbReference>
<evidence type="ECO:0000259" key="1">
    <source>
        <dbReference type="Pfam" id="PF01261"/>
    </source>
</evidence>
<evidence type="ECO:0000313" key="2">
    <source>
        <dbReference type="EMBL" id="HIZ09075.1"/>
    </source>
</evidence>
<dbReference type="GO" id="GO:0008081">
    <property type="term" value="F:phosphoric diester hydrolase activity"/>
    <property type="evidence" value="ECO:0007669"/>
    <property type="project" value="TreeGrafter"/>
</dbReference>
<dbReference type="InterPro" id="IPR001719">
    <property type="entry name" value="AP_endonuc_2"/>
</dbReference>
<dbReference type="SUPFAM" id="SSF51658">
    <property type="entry name" value="Xylose isomerase-like"/>
    <property type="match status" value="1"/>
</dbReference>
<reference evidence="2" key="2">
    <citation type="submission" date="2021-04" db="EMBL/GenBank/DDBJ databases">
        <authorList>
            <person name="Gilroy R."/>
        </authorList>
    </citation>
    <scope>NUCLEOTIDE SEQUENCE</scope>
    <source>
        <strain evidence="2">CHK192-19661</strain>
    </source>
</reference>
<dbReference type="GO" id="GO:0003906">
    <property type="term" value="F:DNA-(apurinic or apyrimidinic site) endonuclease activity"/>
    <property type="evidence" value="ECO:0007669"/>
    <property type="project" value="TreeGrafter"/>
</dbReference>
<dbReference type="InterPro" id="IPR013022">
    <property type="entry name" value="Xyl_isomerase-like_TIM-brl"/>
</dbReference>
<dbReference type="PANTHER" id="PTHR21445">
    <property type="entry name" value="ENDONUCLEASE IV ENDODEOXYRIBONUCLEASE IV"/>
    <property type="match status" value="1"/>
</dbReference>
<comment type="caution">
    <text evidence="2">The sequence shown here is derived from an EMBL/GenBank/DDBJ whole genome shotgun (WGS) entry which is preliminary data.</text>
</comment>
<dbReference type="Pfam" id="PF01261">
    <property type="entry name" value="AP_endonuc_2"/>
    <property type="match status" value="1"/>
</dbReference>
<organism evidence="2 3">
    <name type="scientific">Candidatus Borkfalkia avicola</name>
    <dbReference type="NCBI Taxonomy" id="2838503"/>
    <lineage>
        <taxon>Bacteria</taxon>
        <taxon>Bacillati</taxon>
        <taxon>Bacillota</taxon>
        <taxon>Clostridia</taxon>
        <taxon>Christensenellales</taxon>
        <taxon>Christensenellaceae</taxon>
        <taxon>Candidatus Borkfalkia</taxon>
    </lineage>
</organism>